<keyword evidence="3" id="KW-0813">Transport</keyword>
<feature type="domain" description="Amino acid transporter transmembrane" evidence="8">
    <location>
        <begin position="22"/>
        <end position="377"/>
    </location>
</feature>
<dbReference type="InterPro" id="IPR013057">
    <property type="entry name" value="AA_transpt_TM"/>
</dbReference>
<keyword evidence="4 7" id="KW-1133">Transmembrane helix</keyword>
<evidence type="ECO:0000313" key="9">
    <source>
        <dbReference type="EMBL" id="CAK0787322.1"/>
    </source>
</evidence>
<evidence type="ECO:0000256" key="6">
    <source>
        <dbReference type="SAM" id="MobiDB-lite"/>
    </source>
</evidence>
<evidence type="ECO:0000256" key="5">
    <source>
        <dbReference type="ARBA" id="ARBA00023136"/>
    </source>
</evidence>
<protein>
    <recommendedName>
        <fullName evidence="8">Amino acid transporter transmembrane domain-containing protein</fullName>
    </recommendedName>
</protein>
<feature type="transmembrane region" description="Helical" evidence="7">
    <location>
        <begin position="240"/>
        <end position="265"/>
    </location>
</feature>
<keyword evidence="5 7" id="KW-0472">Membrane</keyword>
<keyword evidence="3" id="KW-0029">Amino-acid transport</keyword>
<feature type="transmembrane region" description="Helical" evidence="7">
    <location>
        <begin position="46"/>
        <end position="68"/>
    </location>
</feature>
<keyword evidence="2 7" id="KW-0812">Transmembrane</keyword>
<gene>
    <name evidence="9" type="ORF">CVIRNUC_010540</name>
</gene>
<keyword evidence="10" id="KW-1185">Reference proteome</keyword>
<feature type="transmembrane region" description="Helical" evidence="7">
    <location>
        <begin position="139"/>
        <end position="157"/>
    </location>
</feature>
<sequence length="523" mass="56141">MVMGLLKMWRKPSDRRLFIATVPVLTLGVMGSALFPIPIAFESTGIIAALIAMIIVAAATIYTVELLMAQASATGMHDYGTLSKAVGGYWYKLFTEVCIVIMFIGSIVGGVVQCGQIFLQAASLYSDNVADWLQWRDGSVLMVLTTVFIFPTCMVELMTQLEYLSMAGFAFVIMLLITVIVEACKAGLPAIASGDFAVVGFSSIYSFASTVSTIAFAFYIQPIAMPMLREMPPGKAGYRILSWSMRLVIGVVCFIIYFLLGFFGAARWGLDTNTNLLVNDWGPPAYQGALNILLGVYLALTNPPLVYPVAHILRGWLPGKGYGFFRRFIIISLILVICLAIALAAPFNSSQIVVVTGASGVFLSCYFIPCLNHILLYCGWAHCQQAIKKGHGWDFSREGRMPDASNSSHASAPEGALTTSTTKVDEERSHGAANGAANGGGTALSEKHVALMNEGIGDPMSYRKRKGRFTILEWLMSVILPILVILLGAFFSILAFISTFAAPETAASPAAAPAPAPISAAAP</sequence>
<evidence type="ECO:0000256" key="7">
    <source>
        <dbReference type="SAM" id="Phobius"/>
    </source>
</evidence>
<feature type="transmembrane region" description="Helical" evidence="7">
    <location>
        <begin position="471"/>
        <end position="497"/>
    </location>
</feature>
<feature type="region of interest" description="Disordered" evidence="6">
    <location>
        <begin position="401"/>
        <end position="441"/>
    </location>
</feature>
<dbReference type="AlphaFoldDB" id="A0AAV1IJA2"/>
<evidence type="ECO:0000256" key="4">
    <source>
        <dbReference type="ARBA" id="ARBA00022989"/>
    </source>
</evidence>
<name>A0AAV1IJA2_9CHLO</name>
<dbReference type="EMBL" id="CAUYUE010000016">
    <property type="protein sequence ID" value="CAK0787322.1"/>
    <property type="molecule type" value="Genomic_DNA"/>
</dbReference>
<feature type="transmembrane region" description="Helical" evidence="7">
    <location>
        <begin position="89"/>
        <end position="119"/>
    </location>
</feature>
<feature type="transmembrane region" description="Helical" evidence="7">
    <location>
        <begin position="198"/>
        <end position="220"/>
    </location>
</feature>
<evidence type="ECO:0000256" key="3">
    <source>
        <dbReference type="ARBA" id="ARBA00022970"/>
    </source>
</evidence>
<feature type="transmembrane region" description="Helical" evidence="7">
    <location>
        <begin position="328"/>
        <end position="347"/>
    </location>
</feature>
<evidence type="ECO:0000313" key="10">
    <source>
        <dbReference type="Proteomes" id="UP001314263"/>
    </source>
</evidence>
<feature type="transmembrane region" description="Helical" evidence="7">
    <location>
        <begin position="353"/>
        <end position="380"/>
    </location>
</feature>
<evidence type="ECO:0000256" key="2">
    <source>
        <dbReference type="ARBA" id="ARBA00022692"/>
    </source>
</evidence>
<reference evidence="9 10" key="1">
    <citation type="submission" date="2023-10" db="EMBL/GenBank/DDBJ databases">
        <authorList>
            <person name="Maclean D."/>
            <person name="Macfadyen A."/>
        </authorList>
    </citation>
    <scope>NUCLEOTIDE SEQUENCE [LARGE SCALE GENOMIC DNA]</scope>
</reference>
<feature type="transmembrane region" description="Helical" evidence="7">
    <location>
        <begin position="285"/>
        <end position="307"/>
    </location>
</feature>
<organism evidence="9 10">
    <name type="scientific">Coccomyxa viridis</name>
    <dbReference type="NCBI Taxonomy" id="1274662"/>
    <lineage>
        <taxon>Eukaryota</taxon>
        <taxon>Viridiplantae</taxon>
        <taxon>Chlorophyta</taxon>
        <taxon>core chlorophytes</taxon>
        <taxon>Trebouxiophyceae</taxon>
        <taxon>Trebouxiophyceae incertae sedis</taxon>
        <taxon>Coccomyxaceae</taxon>
        <taxon>Coccomyxa</taxon>
    </lineage>
</organism>
<evidence type="ECO:0000256" key="1">
    <source>
        <dbReference type="ARBA" id="ARBA00004141"/>
    </source>
</evidence>
<dbReference type="PANTHER" id="PTHR22950">
    <property type="entry name" value="AMINO ACID TRANSPORTER"/>
    <property type="match status" value="1"/>
</dbReference>
<dbReference type="PANTHER" id="PTHR22950:SF702">
    <property type="entry name" value="AMINO ACID TRANSPORTER PROTEIN"/>
    <property type="match status" value="1"/>
</dbReference>
<accession>A0AAV1IJA2</accession>
<dbReference type="Pfam" id="PF01490">
    <property type="entry name" value="Aa_trans"/>
    <property type="match status" value="1"/>
</dbReference>
<comment type="subcellular location">
    <subcellularLocation>
        <location evidence="1">Membrane</location>
        <topology evidence="1">Multi-pass membrane protein</topology>
    </subcellularLocation>
</comment>
<comment type="caution">
    <text evidence="9">The sequence shown here is derived from an EMBL/GenBank/DDBJ whole genome shotgun (WGS) entry which is preliminary data.</text>
</comment>
<dbReference type="GO" id="GO:0016020">
    <property type="term" value="C:membrane"/>
    <property type="evidence" value="ECO:0007669"/>
    <property type="project" value="UniProtKB-SubCell"/>
</dbReference>
<proteinExistence type="predicted"/>
<feature type="transmembrane region" description="Helical" evidence="7">
    <location>
        <begin position="169"/>
        <end position="192"/>
    </location>
</feature>
<dbReference type="Proteomes" id="UP001314263">
    <property type="component" value="Unassembled WGS sequence"/>
</dbReference>
<evidence type="ECO:0000259" key="8">
    <source>
        <dbReference type="Pfam" id="PF01490"/>
    </source>
</evidence>
<dbReference type="GO" id="GO:0015179">
    <property type="term" value="F:L-amino acid transmembrane transporter activity"/>
    <property type="evidence" value="ECO:0007669"/>
    <property type="project" value="TreeGrafter"/>
</dbReference>